<dbReference type="Proteomes" id="UP000799118">
    <property type="component" value="Unassembled WGS sequence"/>
</dbReference>
<sequence length="217" mass="24350">MPESWEDNFMDPMFMAAAQDLVAKKLMTIAGMRDDELLQVALNVIDDHPHSHNSVDNMQYGEDVEEAQSAPHPSWETNKTFKSKRIIESSEDDNEPVKKHQCLSDSGGTQEKAKAKCRTSEGVILQPTENGLQRQSGKKHSRLDRELFGDPNDSLRIGGREGYATIPEQFAGSWVVQHDIRFINEALQKLRFRMDKELGSLASRCRLTAGRLPPSGA</sequence>
<feature type="region of interest" description="Disordered" evidence="1">
    <location>
        <begin position="88"/>
        <end position="114"/>
    </location>
</feature>
<protein>
    <submittedName>
        <fullName evidence="2">Uncharacterized protein</fullName>
    </submittedName>
</protein>
<gene>
    <name evidence="2" type="ORF">BT96DRAFT_1007308</name>
</gene>
<evidence type="ECO:0000313" key="2">
    <source>
        <dbReference type="EMBL" id="KAE9385166.1"/>
    </source>
</evidence>
<name>A0A6A4GHZ9_9AGAR</name>
<keyword evidence="3" id="KW-1185">Reference proteome</keyword>
<proteinExistence type="predicted"/>
<evidence type="ECO:0000313" key="3">
    <source>
        <dbReference type="Proteomes" id="UP000799118"/>
    </source>
</evidence>
<accession>A0A6A4GHZ9</accession>
<dbReference type="EMBL" id="ML770020">
    <property type="protein sequence ID" value="KAE9385166.1"/>
    <property type="molecule type" value="Genomic_DNA"/>
</dbReference>
<reference evidence="2" key="1">
    <citation type="journal article" date="2019" name="Environ. Microbiol.">
        <title>Fungal ecological strategies reflected in gene transcription - a case study of two litter decomposers.</title>
        <authorList>
            <person name="Barbi F."/>
            <person name="Kohler A."/>
            <person name="Barry K."/>
            <person name="Baskaran P."/>
            <person name="Daum C."/>
            <person name="Fauchery L."/>
            <person name="Ihrmark K."/>
            <person name="Kuo A."/>
            <person name="LaButti K."/>
            <person name="Lipzen A."/>
            <person name="Morin E."/>
            <person name="Grigoriev I.V."/>
            <person name="Henrissat B."/>
            <person name="Lindahl B."/>
            <person name="Martin F."/>
        </authorList>
    </citation>
    <scope>NUCLEOTIDE SEQUENCE</scope>
    <source>
        <strain evidence="2">JB14</strain>
    </source>
</reference>
<dbReference type="AlphaFoldDB" id="A0A6A4GHZ9"/>
<organism evidence="2 3">
    <name type="scientific">Gymnopus androsaceus JB14</name>
    <dbReference type="NCBI Taxonomy" id="1447944"/>
    <lineage>
        <taxon>Eukaryota</taxon>
        <taxon>Fungi</taxon>
        <taxon>Dikarya</taxon>
        <taxon>Basidiomycota</taxon>
        <taxon>Agaricomycotina</taxon>
        <taxon>Agaricomycetes</taxon>
        <taxon>Agaricomycetidae</taxon>
        <taxon>Agaricales</taxon>
        <taxon>Marasmiineae</taxon>
        <taxon>Omphalotaceae</taxon>
        <taxon>Gymnopus</taxon>
    </lineage>
</organism>
<evidence type="ECO:0000256" key="1">
    <source>
        <dbReference type="SAM" id="MobiDB-lite"/>
    </source>
</evidence>